<evidence type="ECO:0000313" key="2">
    <source>
        <dbReference type="Proteomes" id="UP001153331"/>
    </source>
</evidence>
<sequence>MFAEKMSPLEQWGSVQVETYKMPQSHHSHSGQFCGHAKNNLEEVIQAAIARGFHSFALTEHIPRELVDFYPEEADSHTEESLIKLFDDYYIEAVRLRDLYSNQIQILIAFESEWIRPSSLGIIRGILDKYTFDFFMGSIHHTHTIPIDFDRATYEQAREKAGGTDEQLFEDYFDEQYDMLKALQPPIVGHFDLIRLLSDHKDTAFEGMDEVWKKMKRNLEYIASYGGLLEFNSAGLRKGLLEPYPCSPVTKMFMSMGGGFVLSDDSHGIEQIGTNYPRLLEYVQKTGIERIHFATRGCGDRVDGRFPSAGYSTVAVADLAVLPFWSKLP</sequence>
<organism evidence="1 2">
    <name type="scientific">Boeremia exigua</name>
    <dbReference type="NCBI Taxonomy" id="749465"/>
    <lineage>
        <taxon>Eukaryota</taxon>
        <taxon>Fungi</taxon>
        <taxon>Dikarya</taxon>
        <taxon>Ascomycota</taxon>
        <taxon>Pezizomycotina</taxon>
        <taxon>Dothideomycetes</taxon>
        <taxon>Pleosporomycetidae</taxon>
        <taxon>Pleosporales</taxon>
        <taxon>Pleosporineae</taxon>
        <taxon>Didymellaceae</taxon>
        <taxon>Boeremia</taxon>
    </lineage>
</organism>
<protein>
    <submittedName>
        <fullName evidence="1">Uncharacterized protein</fullName>
    </submittedName>
</protein>
<reference evidence="1" key="1">
    <citation type="submission" date="2022-11" db="EMBL/GenBank/DDBJ databases">
        <title>Genome Sequence of Boeremia exigua.</title>
        <authorList>
            <person name="Buettner E."/>
        </authorList>
    </citation>
    <scope>NUCLEOTIDE SEQUENCE</scope>
    <source>
        <strain evidence="1">CU02</strain>
    </source>
</reference>
<dbReference type="Proteomes" id="UP001153331">
    <property type="component" value="Unassembled WGS sequence"/>
</dbReference>
<accession>A0ACC2I4U4</accession>
<keyword evidence="2" id="KW-1185">Reference proteome</keyword>
<gene>
    <name evidence="1" type="ORF">OPT61_g6898</name>
</gene>
<proteinExistence type="predicted"/>
<name>A0ACC2I4U4_9PLEO</name>
<comment type="caution">
    <text evidence="1">The sequence shown here is derived from an EMBL/GenBank/DDBJ whole genome shotgun (WGS) entry which is preliminary data.</text>
</comment>
<evidence type="ECO:0000313" key="1">
    <source>
        <dbReference type="EMBL" id="KAJ8110190.1"/>
    </source>
</evidence>
<dbReference type="EMBL" id="JAPHNI010000525">
    <property type="protein sequence ID" value="KAJ8110190.1"/>
    <property type="molecule type" value="Genomic_DNA"/>
</dbReference>